<proteinExistence type="inferred from homology"/>
<dbReference type="PANTHER" id="PTHR43588:SF1">
    <property type="entry name" value="COBALT-PRECORRIN-8 METHYLMUTASE"/>
    <property type="match status" value="1"/>
</dbReference>
<feature type="domain" description="Cobalamin biosynthesis precorrin-8X methylmutase CobH/CbiC" evidence="5">
    <location>
        <begin position="5"/>
        <end position="198"/>
    </location>
</feature>
<name>A0A7C4RRP4_9BACT</name>
<dbReference type="InterPro" id="IPR003722">
    <property type="entry name" value="Cbl_synth_CobH/CbiC"/>
</dbReference>
<keyword evidence="3" id="KW-0169">Cobalamin biosynthesis</keyword>
<evidence type="ECO:0000256" key="3">
    <source>
        <dbReference type="ARBA" id="ARBA00022573"/>
    </source>
</evidence>
<reference evidence="6" key="1">
    <citation type="journal article" date="2020" name="mSystems">
        <title>Genome- and Community-Level Interaction Insights into Carbon Utilization and Element Cycling Functions of Hydrothermarchaeota in Hydrothermal Sediment.</title>
        <authorList>
            <person name="Zhou Z."/>
            <person name="Liu Y."/>
            <person name="Xu W."/>
            <person name="Pan J."/>
            <person name="Luo Z.H."/>
            <person name="Li M."/>
        </authorList>
    </citation>
    <scope>NUCLEOTIDE SEQUENCE [LARGE SCALE GENOMIC DNA]</scope>
    <source>
        <strain evidence="6">SpSt-477</strain>
    </source>
</reference>
<evidence type="ECO:0000256" key="1">
    <source>
        <dbReference type="ARBA" id="ARBA00004953"/>
    </source>
</evidence>
<sequence length="218" mass="23145">MRPEDIEALSFEIIEAEAGAHSFLREQWQIVRRMIHTTADFDWMQTVRFHPKAVSAGIDAVRSGKPIVTDTHMAAAGINRMRLSEYGTAIHCLVDDPRVVEQARKAATTRSLAAVDHAVSQFPEAVFVIGNAPTALLRLIEHIRSGSAAPALVIGLPVGFVQAAESKAELMKLDRPFITNVGRKGGSAVAASVVNALTLLARPAAGPTGSSCAGCGVI</sequence>
<dbReference type="SUPFAM" id="SSF63965">
    <property type="entry name" value="Precorrin-8X methylmutase CbiC/CobH"/>
    <property type="match status" value="1"/>
</dbReference>
<gene>
    <name evidence="6" type="ORF">ENS29_09280</name>
</gene>
<comment type="similarity">
    <text evidence="2">Belongs to the CobH/CbiC family.</text>
</comment>
<keyword evidence="4" id="KW-0413">Isomerase</keyword>
<dbReference type="AlphaFoldDB" id="A0A7C4RRP4"/>
<comment type="caution">
    <text evidence="6">The sequence shown here is derived from an EMBL/GenBank/DDBJ whole genome shotgun (WGS) entry which is preliminary data.</text>
</comment>
<evidence type="ECO:0000256" key="4">
    <source>
        <dbReference type="ARBA" id="ARBA00023235"/>
    </source>
</evidence>
<accession>A0A7C4RRP4</accession>
<dbReference type="GO" id="GO:0016993">
    <property type="term" value="F:precorrin-8X methylmutase activity"/>
    <property type="evidence" value="ECO:0007669"/>
    <property type="project" value="InterPro"/>
</dbReference>
<evidence type="ECO:0000259" key="5">
    <source>
        <dbReference type="Pfam" id="PF02570"/>
    </source>
</evidence>
<dbReference type="Gene3D" id="3.40.50.10230">
    <property type="entry name" value="Cobalamin biosynthesis CobH/CbiC, precorrin-8X methylmutase"/>
    <property type="match status" value="1"/>
</dbReference>
<dbReference type="PANTHER" id="PTHR43588">
    <property type="entry name" value="COBALT-PRECORRIN-8 METHYLMUTASE"/>
    <property type="match status" value="1"/>
</dbReference>
<dbReference type="EMBL" id="DSUH01000218">
    <property type="protein sequence ID" value="HGU33032.1"/>
    <property type="molecule type" value="Genomic_DNA"/>
</dbReference>
<organism evidence="6">
    <name type="scientific">Desulfatirhabdium butyrativorans</name>
    <dbReference type="NCBI Taxonomy" id="340467"/>
    <lineage>
        <taxon>Bacteria</taxon>
        <taxon>Pseudomonadati</taxon>
        <taxon>Thermodesulfobacteriota</taxon>
        <taxon>Desulfobacteria</taxon>
        <taxon>Desulfobacterales</taxon>
        <taxon>Desulfatirhabdiaceae</taxon>
        <taxon>Desulfatirhabdium</taxon>
    </lineage>
</organism>
<evidence type="ECO:0000313" key="6">
    <source>
        <dbReference type="EMBL" id="HGU33032.1"/>
    </source>
</evidence>
<dbReference type="GO" id="GO:0009236">
    <property type="term" value="P:cobalamin biosynthetic process"/>
    <property type="evidence" value="ECO:0007669"/>
    <property type="project" value="UniProtKB-UniPathway"/>
</dbReference>
<protein>
    <submittedName>
        <fullName evidence="6">Precorrin-8X methylmutase</fullName>
    </submittedName>
</protein>
<comment type="pathway">
    <text evidence="1">Cofactor biosynthesis; adenosylcobalamin biosynthesis.</text>
</comment>
<evidence type="ECO:0000256" key="2">
    <source>
        <dbReference type="ARBA" id="ARBA00009774"/>
    </source>
</evidence>
<dbReference type="UniPathway" id="UPA00148"/>
<dbReference type="Pfam" id="PF02570">
    <property type="entry name" value="CbiC"/>
    <property type="match status" value="1"/>
</dbReference>
<dbReference type="InterPro" id="IPR036588">
    <property type="entry name" value="CobH/CbiC_sf"/>
</dbReference>